<dbReference type="PROSITE" id="PS00232">
    <property type="entry name" value="CADHERIN_1"/>
    <property type="match status" value="1"/>
</dbReference>
<dbReference type="GO" id="GO:0005886">
    <property type="term" value="C:plasma membrane"/>
    <property type="evidence" value="ECO:0007669"/>
    <property type="project" value="UniProtKB-SubCell"/>
</dbReference>
<proteinExistence type="predicted"/>
<evidence type="ECO:0000256" key="5">
    <source>
        <dbReference type="ARBA" id="ARBA00022989"/>
    </source>
</evidence>
<comment type="subcellular location">
    <subcellularLocation>
        <location evidence="1">Membrane</location>
    </subcellularLocation>
</comment>
<dbReference type="Proteomes" id="UP000267096">
    <property type="component" value="Unassembled WGS sequence"/>
</dbReference>
<reference evidence="9 10" key="1">
    <citation type="submission" date="2018-11" db="EMBL/GenBank/DDBJ databases">
        <authorList>
            <consortium name="Pathogen Informatics"/>
        </authorList>
    </citation>
    <scope>NUCLEOTIDE SEQUENCE [LARGE SCALE GENOMIC DNA]</scope>
</reference>
<dbReference type="SMART" id="SM00112">
    <property type="entry name" value="CA"/>
    <property type="match status" value="2"/>
</dbReference>
<keyword evidence="5" id="KW-1133">Transmembrane helix</keyword>
<dbReference type="InterPro" id="IPR002126">
    <property type="entry name" value="Cadherin-like_dom"/>
</dbReference>
<dbReference type="GO" id="GO:0005509">
    <property type="term" value="F:calcium ion binding"/>
    <property type="evidence" value="ECO:0007669"/>
    <property type="project" value="UniProtKB-UniRule"/>
</dbReference>
<keyword evidence="10" id="KW-1185">Reference proteome</keyword>
<evidence type="ECO:0000256" key="2">
    <source>
        <dbReference type="ARBA" id="ARBA00022692"/>
    </source>
</evidence>
<dbReference type="GO" id="GO:0007156">
    <property type="term" value="P:homophilic cell adhesion via plasma membrane adhesion molecules"/>
    <property type="evidence" value="ECO:0007669"/>
    <property type="project" value="InterPro"/>
</dbReference>
<feature type="domain" description="Cadherin" evidence="8">
    <location>
        <begin position="17"/>
        <end position="77"/>
    </location>
</feature>
<dbReference type="AlphaFoldDB" id="A0A3P6UMY2"/>
<organism evidence="9 10">
    <name type="scientific">Anisakis simplex</name>
    <name type="common">Herring worm</name>
    <dbReference type="NCBI Taxonomy" id="6269"/>
    <lineage>
        <taxon>Eukaryota</taxon>
        <taxon>Metazoa</taxon>
        <taxon>Ecdysozoa</taxon>
        <taxon>Nematoda</taxon>
        <taxon>Chromadorea</taxon>
        <taxon>Rhabditida</taxon>
        <taxon>Spirurina</taxon>
        <taxon>Ascaridomorpha</taxon>
        <taxon>Ascaridoidea</taxon>
        <taxon>Anisakidae</taxon>
        <taxon>Anisakis</taxon>
        <taxon>Anisakis simplex complex</taxon>
    </lineage>
</organism>
<accession>A0A3P6UMY2</accession>
<evidence type="ECO:0000313" key="9">
    <source>
        <dbReference type="EMBL" id="VDK79494.1"/>
    </source>
</evidence>
<dbReference type="PANTHER" id="PTHR24026">
    <property type="entry name" value="FAT ATYPICAL CADHERIN-RELATED"/>
    <property type="match status" value="1"/>
</dbReference>
<dbReference type="PANTHER" id="PTHR24026:SF126">
    <property type="entry name" value="PROTOCADHERIN FAT 4"/>
    <property type="match status" value="1"/>
</dbReference>
<evidence type="ECO:0000256" key="7">
    <source>
        <dbReference type="PROSITE-ProRule" id="PRU00043"/>
    </source>
</evidence>
<dbReference type="CDD" id="cd11304">
    <property type="entry name" value="Cadherin_repeat"/>
    <property type="match status" value="2"/>
</dbReference>
<dbReference type="PROSITE" id="PS50268">
    <property type="entry name" value="CADHERIN_2"/>
    <property type="match status" value="2"/>
</dbReference>
<evidence type="ECO:0000256" key="1">
    <source>
        <dbReference type="ARBA" id="ARBA00004370"/>
    </source>
</evidence>
<dbReference type="Gene3D" id="2.60.40.60">
    <property type="entry name" value="Cadherins"/>
    <property type="match status" value="2"/>
</dbReference>
<evidence type="ECO:0000259" key="8">
    <source>
        <dbReference type="PROSITE" id="PS50268"/>
    </source>
</evidence>
<protein>
    <recommendedName>
        <fullName evidence="8">Cadherin domain-containing protein</fullName>
    </recommendedName>
</protein>
<evidence type="ECO:0000256" key="6">
    <source>
        <dbReference type="ARBA" id="ARBA00023136"/>
    </source>
</evidence>
<keyword evidence="6" id="KW-0472">Membrane</keyword>
<evidence type="ECO:0000256" key="3">
    <source>
        <dbReference type="ARBA" id="ARBA00022737"/>
    </source>
</evidence>
<keyword evidence="3" id="KW-0677">Repeat</keyword>
<dbReference type="OrthoDB" id="5870839at2759"/>
<name>A0A3P6UMY2_ANISI</name>
<dbReference type="Pfam" id="PF00028">
    <property type="entry name" value="Cadherin"/>
    <property type="match status" value="1"/>
</dbReference>
<evidence type="ECO:0000313" key="10">
    <source>
        <dbReference type="Proteomes" id="UP000267096"/>
    </source>
</evidence>
<dbReference type="InterPro" id="IPR020894">
    <property type="entry name" value="Cadherin_CS"/>
</dbReference>
<dbReference type="EMBL" id="UYRR01040616">
    <property type="protein sequence ID" value="VDK79494.1"/>
    <property type="molecule type" value="Genomic_DNA"/>
</dbReference>
<dbReference type="InterPro" id="IPR015919">
    <property type="entry name" value="Cadherin-like_sf"/>
</dbReference>
<keyword evidence="4 7" id="KW-0106">Calcium</keyword>
<sequence length="233" mass="26076">MAEPYGRSATAAEQLQLKIDERSGEITLAESPDRELLIWAPDQSAIPFTVTASDGRLTAQHSGQITIVDRNDNAPRFLATADHSNHHHNTVQLKIWAPTTPLGGQLARLDAEDADSGWNAQIRYETDSEFFWIDPETGVLSYQKRLPEGTDQLQFHVTATDGGQPPLSTQLRVLVDVEHEEQACVRWLAGSIPAWALSLCKMFCANFFEPDFRFMTFRPGLSTPFRKIRVLAL</sequence>
<keyword evidence="2" id="KW-0812">Transmembrane</keyword>
<gene>
    <name evidence="9" type="ORF">ASIM_LOCUS20772</name>
</gene>
<dbReference type="SUPFAM" id="SSF49313">
    <property type="entry name" value="Cadherin-like"/>
    <property type="match status" value="2"/>
</dbReference>
<feature type="domain" description="Cadherin" evidence="8">
    <location>
        <begin position="100"/>
        <end position="195"/>
    </location>
</feature>
<evidence type="ECO:0000256" key="4">
    <source>
        <dbReference type="ARBA" id="ARBA00022837"/>
    </source>
</evidence>